<reference evidence="4 5" key="1">
    <citation type="journal article" date="2019" name="Sci. Rep.">
        <title>Comparative genomics of chytrid fungi reveal insights into the obligate biotrophic and pathogenic lifestyle of Synchytrium endobioticum.</title>
        <authorList>
            <person name="van de Vossenberg B.T.L.H."/>
            <person name="Warris S."/>
            <person name="Nguyen H.D.T."/>
            <person name="van Gent-Pelzer M.P.E."/>
            <person name="Joly D.L."/>
            <person name="van de Geest H.C."/>
            <person name="Bonants P.J.M."/>
            <person name="Smith D.S."/>
            <person name="Levesque C.A."/>
            <person name="van der Lee T.A.J."/>
        </authorList>
    </citation>
    <scope>NUCLEOTIDE SEQUENCE [LARGE SCALE GENOMIC DNA]</scope>
    <source>
        <strain evidence="3 5">LEV6574</strain>
        <strain evidence="2 4">MB42</strain>
    </source>
</reference>
<comment type="caution">
    <text evidence="2">The sequence shown here is derived from an EMBL/GenBank/DDBJ whole genome shotgun (WGS) entry which is preliminary data.</text>
</comment>
<feature type="region of interest" description="Disordered" evidence="1">
    <location>
        <begin position="23"/>
        <end position="43"/>
    </location>
</feature>
<dbReference type="Proteomes" id="UP000320475">
    <property type="component" value="Unassembled WGS sequence"/>
</dbReference>
<accession>A0A507CJD0</accession>
<evidence type="ECO:0000313" key="4">
    <source>
        <dbReference type="Proteomes" id="UP000317494"/>
    </source>
</evidence>
<name>A0A507CJD0_9FUNG</name>
<feature type="region of interest" description="Disordered" evidence="1">
    <location>
        <begin position="112"/>
        <end position="161"/>
    </location>
</feature>
<evidence type="ECO:0000313" key="5">
    <source>
        <dbReference type="Proteomes" id="UP000320475"/>
    </source>
</evidence>
<sequence>MCIGAVCHNDVACNIKLHTAQMSEKQNSAETSHTSSSNIITGKPQATLSTFPDWLEKERHSAHPHYIDHGIHEQAKNEGSDAVGLKSDIAAGRMAADTHALAAMGSPLSYAERAGSTGNNDPRSIFAGKEDPSMPGGLSLNDEHKIDGRVGTGGRTFDNKY</sequence>
<evidence type="ECO:0000256" key="1">
    <source>
        <dbReference type="SAM" id="MobiDB-lite"/>
    </source>
</evidence>
<evidence type="ECO:0000313" key="2">
    <source>
        <dbReference type="EMBL" id="TPX37905.1"/>
    </source>
</evidence>
<dbReference type="EMBL" id="QEAM01000438">
    <property type="protein sequence ID" value="TPX39858.1"/>
    <property type="molecule type" value="Genomic_DNA"/>
</dbReference>
<protein>
    <submittedName>
        <fullName evidence="2">Uncharacterized protein</fullName>
    </submittedName>
</protein>
<dbReference type="EMBL" id="QEAN01000410">
    <property type="protein sequence ID" value="TPX37905.1"/>
    <property type="molecule type" value="Genomic_DNA"/>
</dbReference>
<evidence type="ECO:0000313" key="3">
    <source>
        <dbReference type="EMBL" id="TPX39858.1"/>
    </source>
</evidence>
<dbReference type="VEuPathDB" id="FungiDB:SeMB42_g06803"/>
<keyword evidence="4" id="KW-1185">Reference proteome</keyword>
<organism evidence="2 4">
    <name type="scientific">Synchytrium endobioticum</name>
    <dbReference type="NCBI Taxonomy" id="286115"/>
    <lineage>
        <taxon>Eukaryota</taxon>
        <taxon>Fungi</taxon>
        <taxon>Fungi incertae sedis</taxon>
        <taxon>Chytridiomycota</taxon>
        <taxon>Chytridiomycota incertae sedis</taxon>
        <taxon>Chytridiomycetes</taxon>
        <taxon>Synchytriales</taxon>
        <taxon>Synchytriaceae</taxon>
        <taxon>Synchytrium</taxon>
    </lineage>
</organism>
<proteinExistence type="predicted"/>
<dbReference type="Proteomes" id="UP000317494">
    <property type="component" value="Unassembled WGS sequence"/>
</dbReference>
<dbReference type="AlphaFoldDB" id="A0A507CJD0"/>
<gene>
    <name evidence="3" type="ORF">SeLEV6574_g06948</name>
    <name evidence="2" type="ORF">SeMB42_g06803</name>
</gene>